<evidence type="ECO:0000256" key="1">
    <source>
        <dbReference type="ARBA" id="ARBA00001772"/>
    </source>
</evidence>
<dbReference type="NCBIfam" id="TIGR02037">
    <property type="entry name" value="degP_htrA_DO"/>
    <property type="match status" value="1"/>
</dbReference>
<evidence type="ECO:0000259" key="17">
    <source>
        <dbReference type="PROSITE" id="PS50106"/>
    </source>
</evidence>
<dbReference type="Gene3D" id="2.40.10.120">
    <property type="match status" value="1"/>
</dbReference>
<keyword evidence="7" id="KW-0645">Protease</keyword>
<dbReference type="EMBL" id="JABVCQ010000006">
    <property type="protein sequence ID" value="MBB1125419.1"/>
    <property type="molecule type" value="Genomic_DNA"/>
</dbReference>
<evidence type="ECO:0000256" key="15">
    <source>
        <dbReference type="PIRSR" id="PIRSR611782-1"/>
    </source>
</evidence>
<dbReference type="Proteomes" id="UP000548632">
    <property type="component" value="Unassembled WGS sequence"/>
</dbReference>
<organism evidence="18 19">
    <name type="scientific">Thiospirillum jenense</name>
    <dbReference type="NCBI Taxonomy" id="1653858"/>
    <lineage>
        <taxon>Bacteria</taxon>
        <taxon>Pseudomonadati</taxon>
        <taxon>Pseudomonadota</taxon>
        <taxon>Gammaproteobacteria</taxon>
        <taxon>Chromatiales</taxon>
        <taxon>Chromatiaceae</taxon>
        <taxon>Thiospirillum</taxon>
    </lineage>
</organism>
<keyword evidence="12" id="KW-0720">Serine protease</keyword>
<keyword evidence="13" id="KW-0346">Stress response</keyword>
<feature type="domain" description="PDZ" evidence="17">
    <location>
        <begin position="448"/>
        <end position="527"/>
    </location>
</feature>
<protein>
    <recommendedName>
        <fullName evidence="6">Probable periplasmic serine endoprotease DegP-like</fullName>
        <ecNumber evidence="5">3.4.21.107</ecNumber>
    </recommendedName>
    <alternativeName>
        <fullName evidence="14">Protease Do</fullName>
    </alternativeName>
</protein>
<evidence type="ECO:0000256" key="7">
    <source>
        <dbReference type="ARBA" id="ARBA00022670"/>
    </source>
</evidence>
<feature type="active site" description="Charge relay system" evidence="15">
    <location>
        <position position="195"/>
    </location>
</feature>
<name>A0A839HEH0_9GAMM</name>
<comment type="function">
    <text evidence="2">Might be efficient in the degradation of transiently denatured and unfolded proteins which accumulate in the periplasm following stress conditions.</text>
</comment>
<dbReference type="RefSeq" id="WP_182582744.1">
    <property type="nucleotide sequence ID" value="NZ_JABVCQ010000006.1"/>
</dbReference>
<dbReference type="PANTHER" id="PTHR43343">
    <property type="entry name" value="PEPTIDASE S12"/>
    <property type="match status" value="1"/>
</dbReference>
<dbReference type="InterPro" id="IPR001940">
    <property type="entry name" value="Peptidase_S1C"/>
</dbReference>
<keyword evidence="10" id="KW-0574">Periplasm</keyword>
<dbReference type="InterPro" id="IPR009003">
    <property type="entry name" value="Peptidase_S1_PA"/>
</dbReference>
<keyword evidence="11" id="KW-0378">Hydrolase</keyword>
<dbReference type="PANTHER" id="PTHR43343:SF3">
    <property type="entry name" value="PROTEASE DO-LIKE 8, CHLOROPLASTIC"/>
    <property type="match status" value="1"/>
</dbReference>
<gene>
    <name evidence="18" type="ORF">HUK38_04130</name>
</gene>
<comment type="similarity">
    <text evidence="4">Belongs to the peptidase S1C family.</text>
</comment>
<dbReference type="InterPro" id="IPR051201">
    <property type="entry name" value="Chloro_Bact_Ser_Proteases"/>
</dbReference>
<dbReference type="PRINTS" id="PR00834">
    <property type="entry name" value="PROTEASES2C"/>
</dbReference>
<keyword evidence="8" id="KW-0732">Signal</keyword>
<evidence type="ECO:0000256" key="16">
    <source>
        <dbReference type="PIRSR" id="PIRSR611782-2"/>
    </source>
</evidence>
<dbReference type="PROSITE" id="PS50106">
    <property type="entry name" value="PDZ"/>
    <property type="match status" value="2"/>
</dbReference>
<evidence type="ECO:0000256" key="12">
    <source>
        <dbReference type="ARBA" id="ARBA00022825"/>
    </source>
</evidence>
<evidence type="ECO:0000256" key="5">
    <source>
        <dbReference type="ARBA" id="ARBA00013035"/>
    </source>
</evidence>
<dbReference type="Gene3D" id="2.30.42.10">
    <property type="match status" value="2"/>
</dbReference>
<dbReference type="GO" id="GO:0006508">
    <property type="term" value="P:proteolysis"/>
    <property type="evidence" value="ECO:0007669"/>
    <property type="project" value="UniProtKB-KW"/>
</dbReference>
<comment type="caution">
    <text evidence="18">The sequence shown here is derived from an EMBL/GenBank/DDBJ whole genome shotgun (WGS) entry which is preliminary data.</text>
</comment>
<dbReference type="CDD" id="cd10839">
    <property type="entry name" value="cpPDZ1_DegP-like"/>
    <property type="match status" value="1"/>
</dbReference>
<dbReference type="EC" id="3.4.21.107" evidence="5"/>
<evidence type="ECO:0000256" key="3">
    <source>
        <dbReference type="ARBA" id="ARBA00004418"/>
    </source>
</evidence>
<accession>A0A839HEH0</accession>
<proteinExistence type="inferred from homology"/>
<evidence type="ECO:0000256" key="6">
    <source>
        <dbReference type="ARBA" id="ARBA00013958"/>
    </source>
</evidence>
<dbReference type="SUPFAM" id="SSF50494">
    <property type="entry name" value="Trypsin-like serine proteases"/>
    <property type="match status" value="1"/>
</dbReference>
<dbReference type="FunFam" id="2.40.10.120:FF:000007">
    <property type="entry name" value="Periplasmic serine endoprotease DegP-like"/>
    <property type="match status" value="1"/>
</dbReference>
<evidence type="ECO:0000256" key="4">
    <source>
        <dbReference type="ARBA" id="ARBA00010541"/>
    </source>
</evidence>
<dbReference type="Pfam" id="PF17820">
    <property type="entry name" value="PDZ_6"/>
    <property type="match status" value="1"/>
</dbReference>
<keyword evidence="19" id="KW-1185">Reference proteome</keyword>
<evidence type="ECO:0000256" key="11">
    <source>
        <dbReference type="ARBA" id="ARBA00022801"/>
    </source>
</evidence>
<evidence type="ECO:0000256" key="8">
    <source>
        <dbReference type="ARBA" id="ARBA00022729"/>
    </source>
</evidence>
<dbReference type="AlphaFoldDB" id="A0A839HEH0"/>
<dbReference type="SUPFAM" id="SSF50156">
    <property type="entry name" value="PDZ domain-like"/>
    <property type="match status" value="2"/>
</dbReference>
<evidence type="ECO:0000313" key="19">
    <source>
        <dbReference type="Proteomes" id="UP000548632"/>
    </source>
</evidence>
<keyword evidence="9" id="KW-0677">Repeat</keyword>
<dbReference type="GO" id="GO:0004252">
    <property type="term" value="F:serine-type endopeptidase activity"/>
    <property type="evidence" value="ECO:0007669"/>
    <property type="project" value="InterPro"/>
</dbReference>
<evidence type="ECO:0000313" key="18">
    <source>
        <dbReference type="EMBL" id="MBB1125419.1"/>
    </source>
</evidence>
<feature type="binding site" evidence="16">
    <location>
        <position position="165"/>
    </location>
    <ligand>
        <name>substrate</name>
    </ligand>
</feature>
<comment type="catalytic activity">
    <reaction evidence="1">
        <text>Acts on substrates that are at least partially unfolded. The cleavage site P1 residue is normally between a pair of hydrophobic residues, such as Val-|-Val.</text>
        <dbReference type="EC" id="3.4.21.107"/>
    </reaction>
</comment>
<comment type="subcellular location">
    <subcellularLocation>
        <location evidence="3">Periplasm</location>
    </subcellularLocation>
</comment>
<dbReference type="InterPro" id="IPR041489">
    <property type="entry name" value="PDZ_6"/>
</dbReference>
<dbReference type="Pfam" id="PF13180">
    <property type="entry name" value="PDZ_2"/>
    <property type="match status" value="1"/>
</dbReference>
<evidence type="ECO:0000256" key="13">
    <source>
        <dbReference type="ARBA" id="ARBA00023016"/>
    </source>
</evidence>
<feature type="domain" description="PDZ" evidence="17">
    <location>
        <begin position="308"/>
        <end position="404"/>
    </location>
</feature>
<evidence type="ECO:0000256" key="2">
    <source>
        <dbReference type="ARBA" id="ARBA00002610"/>
    </source>
</evidence>
<feature type="binding site" evidence="16">
    <location>
        <position position="195"/>
    </location>
    <ligand>
        <name>substrate</name>
    </ligand>
</feature>
<dbReference type="InterPro" id="IPR011782">
    <property type="entry name" value="Pept_S1C_Do"/>
</dbReference>
<reference evidence="18 19" key="1">
    <citation type="journal article" date="2020" name="Arch. Microbiol.">
        <title>The genome sequence of the giant phototrophic gammaproteobacterium Thiospirillum jenense gives insight into its physiological properties and phylogenetic relationships.</title>
        <authorList>
            <person name="Imhoff J.F."/>
            <person name="Meyer T.E."/>
            <person name="Kyndt J.A."/>
        </authorList>
    </citation>
    <scope>NUCLEOTIDE SEQUENCE [LARGE SCALE GENOMIC DNA]</scope>
    <source>
        <strain evidence="18 19">DSM 216</strain>
    </source>
</reference>
<feature type="active site" description="Charge relay system" evidence="15">
    <location>
        <position position="269"/>
    </location>
</feature>
<evidence type="ECO:0000256" key="10">
    <source>
        <dbReference type="ARBA" id="ARBA00022764"/>
    </source>
</evidence>
<evidence type="ECO:0000256" key="14">
    <source>
        <dbReference type="ARBA" id="ARBA00032850"/>
    </source>
</evidence>
<dbReference type="InterPro" id="IPR001478">
    <property type="entry name" value="PDZ"/>
</dbReference>
<feature type="active site" description="Charge relay system" evidence="15">
    <location>
        <position position="165"/>
    </location>
</feature>
<dbReference type="InterPro" id="IPR036034">
    <property type="entry name" value="PDZ_sf"/>
</dbReference>
<evidence type="ECO:0000256" key="9">
    <source>
        <dbReference type="ARBA" id="ARBA00022737"/>
    </source>
</evidence>
<sequence>MIQLPHLIDKTRSPIARAAPRSFPRPPQVQSTQLAGFIALICGSLITAPSFAAGTPPASATTAPPAVVQTAPATAGPVSFADIAARVTPAVVNVTVLQTPDKPARDWSKLLPRELPDDSPLHEFFRHFHGQFEQFGDQFGREPRQEGQGSGFIIDPKGYVVTNHHVIADADQISVTLTDGRRFDAKLVGRDVKTDLALLKITSPTPLPAVALGTSTSARVGDWVLAIGNPFGLGGSVSAGIISARGRDIQSGPYDDYLQIDAPINRGNSGGPLFDASGKVIGVNTAIYSPSGGNIGIGFAIPAETVAMIVNQLREKGTVERGWLGIQIQPVTDEIAASLGLNNTRGILVTGIIPAGPAANSDLRAGDVILQLNGQALADYRELTRRVAELPAGSTAQLLVLRGNQQVTVAVQIGQMPSNETAEQLPQLSPSASDNHSPAAAFQLGLYLAELTPARRVEYGLNADVTGVVVTQVQPGSAAAQAGIQPGSVISMVGQQAVAKTADVSAQLQQAIKDQRPAVLLRIERGGEQRFIAVPFEKAAGQ</sequence>
<feature type="binding site" evidence="16">
    <location>
        <begin position="267"/>
        <end position="269"/>
    </location>
    <ligand>
        <name>substrate</name>
    </ligand>
</feature>
<dbReference type="Pfam" id="PF13365">
    <property type="entry name" value="Trypsin_2"/>
    <property type="match status" value="1"/>
</dbReference>
<dbReference type="GO" id="GO:0042597">
    <property type="term" value="C:periplasmic space"/>
    <property type="evidence" value="ECO:0007669"/>
    <property type="project" value="UniProtKB-SubCell"/>
</dbReference>
<dbReference type="SMART" id="SM00228">
    <property type="entry name" value="PDZ"/>
    <property type="match status" value="2"/>
</dbReference>